<reference evidence="2 3" key="1">
    <citation type="submission" date="2016-10" db="EMBL/GenBank/DDBJ databases">
        <authorList>
            <person name="de Groot N.N."/>
        </authorList>
    </citation>
    <scope>NUCLEOTIDE SEQUENCE [LARGE SCALE GENOMIC DNA]</scope>
    <source>
        <strain evidence="2 3">DSM 23609</strain>
    </source>
</reference>
<evidence type="ECO:0000256" key="1">
    <source>
        <dbReference type="SAM" id="MobiDB-lite"/>
    </source>
</evidence>
<proteinExistence type="predicted"/>
<accession>A0A1I2HR15</accession>
<dbReference type="OrthoDB" id="9835816at2"/>
<feature type="region of interest" description="Disordered" evidence="1">
    <location>
        <begin position="101"/>
        <end position="126"/>
    </location>
</feature>
<dbReference type="STRING" id="1076937.SAMN04488120_10291"/>
<dbReference type="RefSeq" id="WP_091531043.1">
    <property type="nucleotide sequence ID" value="NZ_FOOC01000002.1"/>
</dbReference>
<protein>
    <submittedName>
        <fullName evidence="2">Uncharacterized protein</fullName>
    </submittedName>
</protein>
<gene>
    <name evidence="2" type="ORF">SAMN04488120_10291</name>
</gene>
<evidence type="ECO:0000313" key="2">
    <source>
        <dbReference type="EMBL" id="SFF31186.1"/>
    </source>
</evidence>
<sequence>MKITHTTLQSALARALGERLDPGMPMSHHDLVQVWRLTGLRTDDLEKIIEHLYALRWLDRTVVDGQPWYRLTPAGAIGLRLCRESFWASLRDRLTLMRLQLRRRTPPRPSPAQGRRRADRIACDTS</sequence>
<keyword evidence="3" id="KW-1185">Reference proteome</keyword>
<dbReference type="EMBL" id="FOOC01000002">
    <property type="protein sequence ID" value="SFF31186.1"/>
    <property type="molecule type" value="Genomic_DNA"/>
</dbReference>
<name>A0A1I2HR15_9GAMM</name>
<dbReference type="AlphaFoldDB" id="A0A1I2HR15"/>
<dbReference type="Proteomes" id="UP000199771">
    <property type="component" value="Unassembled WGS sequence"/>
</dbReference>
<evidence type="ECO:0000313" key="3">
    <source>
        <dbReference type="Proteomes" id="UP000199771"/>
    </source>
</evidence>
<organism evidence="2 3">
    <name type="scientific">Fontimonas thermophila</name>
    <dbReference type="NCBI Taxonomy" id="1076937"/>
    <lineage>
        <taxon>Bacteria</taxon>
        <taxon>Pseudomonadati</taxon>
        <taxon>Pseudomonadota</taxon>
        <taxon>Gammaproteobacteria</taxon>
        <taxon>Nevskiales</taxon>
        <taxon>Nevskiaceae</taxon>
        <taxon>Fontimonas</taxon>
    </lineage>
</organism>